<proteinExistence type="predicted"/>
<evidence type="ECO:0000313" key="1">
    <source>
        <dbReference type="EMBL" id="GMA92138.1"/>
    </source>
</evidence>
<dbReference type="EMBL" id="BSVA01000001">
    <property type="protein sequence ID" value="GMA92138.1"/>
    <property type="molecule type" value="Genomic_DNA"/>
</dbReference>
<gene>
    <name evidence="1" type="ORF">GCM10025869_26670</name>
</gene>
<organism evidence="1 2">
    <name type="scientific">Homoserinibacter gongjuensis</name>
    <dbReference type="NCBI Taxonomy" id="1162968"/>
    <lineage>
        <taxon>Bacteria</taxon>
        <taxon>Bacillati</taxon>
        <taxon>Actinomycetota</taxon>
        <taxon>Actinomycetes</taxon>
        <taxon>Micrococcales</taxon>
        <taxon>Microbacteriaceae</taxon>
        <taxon>Homoserinibacter</taxon>
    </lineage>
</organism>
<protein>
    <submittedName>
        <fullName evidence="1">Uncharacterized protein</fullName>
    </submittedName>
</protein>
<accession>A0ABQ6JVB6</accession>
<name>A0ABQ6JVB6_9MICO</name>
<comment type="caution">
    <text evidence="1">The sequence shown here is derived from an EMBL/GenBank/DDBJ whole genome shotgun (WGS) entry which is preliminary data.</text>
</comment>
<reference evidence="2" key="1">
    <citation type="journal article" date="2019" name="Int. J. Syst. Evol. Microbiol.">
        <title>The Global Catalogue of Microorganisms (GCM) 10K type strain sequencing project: providing services to taxonomists for standard genome sequencing and annotation.</title>
        <authorList>
            <consortium name="The Broad Institute Genomics Platform"/>
            <consortium name="The Broad Institute Genome Sequencing Center for Infectious Disease"/>
            <person name="Wu L."/>
            <person name="Ma J."/>
        </authorList>
    </citation>
    <scope>NUCLEOTIDE SEQUENCE [LARGE SCALE GENOMIC DNA]</scope>
    <source>
        <strain evidence="2">NBRC 108755</strain>
    </source>
</reference>
<evidence type="ECO:0000313" key="2">
    <source>
        <dbReference type="Proteomes" id="UP001157069"/>
    </source>
</evidence>
<dbReference type="RefSeq" id="WP_284300783.1">
    <property type="nucleotide sequence ID" value="NZ_BSVA01000001.1"/>
</dbReference>
<sequence length="103" mass="10243">MLTLVNGSADPLTGTLPSAPAVLLARDGVIVGTARTELELSALDLVAGQQTSVSLPFQAVDCTGAPLEAGSYDADAVFAIQGDDGAMIVIESGFAPVVVAAAQ</sequence>
<dbReference type="Proteomes" id="UP001157069">
    <property type="component" value="Unassembled WGS sequence"/>
</dbReference>
<keyword evidence="2" id="KW-1185">Reference proteome</keyword>